<evidence type="ECO:0000313" key="4">
    <source>
        <dbReference type="Proteomes" id="UP000504610"/>
    </source>
</evidence>
<proteinExistence type="predicted"/>
<evidence type="ECO:0000256" key="3">
    <source>
        <dbReference type="SAM" id="SignalP"/>
    </source>
</evidence>
<dbReference type="OrthoDB" id="27934at2759"/>
<feature type="signal peptide" evidence="3">
    <location>
        <begin position="1"/>
        <end position="22"/>
    </location>
</feature>
<keyword evidence="3" id="KW-0732">Signal</keyword>
<dbReference type="GeneID" id="108830369"/>
<dbReference type="SUPFAM" id="SSF81901">
    <property type="entry name" value="HCP-like"/>
    <property type="match status" value="3"/>
</dbReference>
<name>A0A6J0LGX1_RAPSA</name>
<dbReference type="InterPro" id="IPR011990">
    <property type="entry name" value="TPR-like_helical_dom_sf"/>
</dbReference>
<feature type="transmembrane region" description="Helical" evidence="2">
    <location>
        <begin position="597"/>
        <end position="615"/>
    </location>
</feature>
<dbReference type="KEGG" id="rsz:108830369"/>
<organism evidence="4 5">
    <name type="scientific">Raphanus sativus</name>
    <name type="common">Radish</name>
    <name type="synonym">Raphanus raphanistrum var. sativus</name>
    <dbReference type="NCBI Taxonomy" id="3726"/>
    <lineage>
        <taxon>Eukaryota</taxon>
        <taxon>Viridiplantae</taxon>
        <taxon>Streptophyta</taxon>
        <taxon>Embryophyta</taxon>
        <taxon>Tracheophyta</taxon>
        <taxon>Spermatophyta</taxon>
        <taxon>Magnoliopsida</taxon>
        <taxon>eudicotyledons</taxon>
        <taxon>Gunneridae</taxon>
        <taxon>Pentapetalae</taxon>
        <taxon>rosids</taxon>
        <taxon>malvids</taxon>
        <taxon>Brassicales</taxon>
        <taxon>Brassicaceae</taxon>
        <taxon>Brassiceae</taxon>
        <taxon>Raphanus</taxon>
    </lineage>
</organism>
<evidence type="ECO:0000313" key="5">
    <source>
        <dbReference type="RefSeq" id="XP_018459480.2"/>
    </source>
</evidence>
<dbReference type="InterPro" id="IPR006597">
    <property type="entry name" value="Sel1-like"/>
</dbReference>
<evidence type="ECO:0000256" key="2">
    <source>
        <dbReference type="SAM" id="Phobius"/>
    </source>
</evidence>
<feature type="region of interest" description="Disordered" evidence="1">
    <location>
        <begin position="38"/>
        <end position="68"/>
    </location>
</feature>
<reference evidence="5" key="2">
    <citation type="submission" date="2025-08" db="UniProtKB">
        <authorList>
            <consortium name="RefSeq"/>
        </authorList>
    </citation>
    <scope>IDENTIFICATION</scope>
    <source>
        <tissue evidence="5">Leaf</tissue>
    </source>
</reference>
<evidence type="ECO:0000256" key="1">
    <source>
        <dbReference type="SAM" id="MobiDB-lite"/>
    </source>
</evidence>
<reference evidence="4" key="1">
    <citation type="journal article" date="2019" name="Database">
        <title>The radish genome database (RadishGD): an integrated information resource for radish genomics.</title>
        <authorList>
            <person name="Yu H.J."/>
            <person name="Baek S."/>
            <person name="Lee Y.J."/>
            <person name="Cho A."/>
            <person name="Mun J.H."/>
        </authorList>
    </citation>
    <scope>NUCLEOTIDE SEQUENCE [LARGE SCALE GENOMIC DNA]</scope>
    <source>
        <strain evidence="4">cv. WK10039</strain>
    </source>
</reference>
<dbReference type="RefSeq" id="XP_018459480.2">
    <property type="nucleotide sequence ID" value="XM_018603978.2"/>
</dbReference>
<dbReference type="PANTHER" id="PTHR45084:SF1">
    <property type="entry name" value="ERAD-ASSOCIATED E3 UBIQUITIN-PROTEIN LIGASE COMPONENT HRD3A-RELATED"/>
    <property type="match status" value="1"/>
</dbReference>
<dbReference type="SMART" id="SM00671">
    <property type="entry name" value="SEL1"/>
    <property type="match status" value="8"/>
</dbReference>
<keyword evidence="2" id="KW-0812">Transmembrane</keyword>
<keyword evidence="2" id="KW-1133">Transmembrane helix</keyword>
<dbReference type="GO" id="GO:0036503">
    <property type="term" value="P:ERAD pathway"/>
    <property type="evidence" value="ECO:0007669"/>
    <property type="project" value="InterPro"/>
</dbReference>
<dbReference type="Proteomes" id="UP000504610">
    <property type="component" value="Chromosome 2"/>
</dbReference>
<sequence length="645" mass="72825">MSVSSHKIIAFTFLLYIHRVQAQYFILNFSDEDFHNGFDNNSTNEDSNYEKFGQTEPRSDQDLDPGSWRPILEQLDDSVVHPALTPYYSALKKMVSAASEGNFMLMEEAVNEVNASASAGDPPARSVMGFVYGMGMTREANGTKSFQQHQLAAEGGNMQSKMALAFRYVQLDMHDKAAKLYAEVAGTALSSFLISKDFSMVVPLRIHRGAEEDKDVLRRFRGEDGEDFKILEYQAQIGHPSAMYRTGLFYYFSLRGIRHDHAKAMYWFSEAAEKRELRSMEILGEIYALGTGVEKNYTKAFRCLTLAAEGGLYSAYTGLGYLYLKGYGVDKNYTKARECFEKVSDREDPSGMYYLGMLYLKGIGVKRDVKQATKYFLVASNAGLPKGMYQIAKMLHAGAELKKNPNMLKLAVALYKSVSERGPWSSLSRWALEAYMKGDVGKAFILYSRMSELGYEVAQSNAAWILDKYGKRSMCMGVSGFCTDKERKERAHALWWRASKQGNDYAALLVGDAYYYGRGKERDFVRAAEAYMYAKSQLNAQAMFNLGYMHEYGQGLPFDLNLAKSYYNQALENEPVSKFPIMLALVRLWVRRKYVDVSIMVTLLLASLITVLHLFNKRSQRREVTVDSIGADVAQPLVESAAFPN</sequence>
<keyword evidence="2" id="KW-0472">Membrane</keyword>
<feature type="chain" id="PRO_5040725855" evidence="3">
    <location>
        <begin position="23"/>
        <end position="645"/>
    </location>
</feature>
<keyword evidence="4" id="KW-1185">Reference proteome</keyword>
<dbReference type="Pfam" id="PF08238">
    <property type="entry name" value="Sel1"/>
    <property type="match status" value="8"/>
</dbReference>
<dbReference type="AlphaFoldDB" id="A0A6J0LGX1"/>
<gene>
    <name evidence="5" type="primary">LOC108830369</name>
</gene>
<dbReference type="Gene3D" id="1.25.40.10">
    <property type="entry name" value="Tetratricopeptide repeat domain"/>
    <property type="match status" value="1"/>
</dbReference>
<accession>A0A6J0LGX1</accession>
<dbReference type="PANTHER" id="PTHR45084">
    <property type="entry name" value="ERAD-ASSOCIATED E3 UBIQUITIN-PROTEIN LIGASE COMPONENT HRD3A-RELATED"/>
    <property type="match status" value="1"/>
</dbReference>
<dbReference type="InterPro" id="IPR044623">
    <property type="entry name" value="HRD3"/>
</dbReference>
<protein>
    <submittedName>
        <fullName evidence="5">ERAD-associated E3 ubiquitin-protein ligase component HRD3A</fullName>
    </submittedName>
</protein>